<dbReference type="AlphaFoldDB" id="A0ABD2NVA4"/>
<gene>
    <name evidence="2" type="ORF">HHI36_005833</name>
</gene>
<feature type="compositionally biased region" description="Polar residues" evidence="1">
    <location>
        <begin position="42"/>
        <end position="57"/>
    </location>
</feature>
<evidence type="ECO:0000256" key="1">
    <source>
        <dbReference type="SAM" id="MobiDB-lite"/>
    </source>
</evidence>
<evidence type="ECO:0000313" key="2">
    <source>
        <dbReference type="EMBL" id="KAL3282658.1"/>
    </source>
</evidence>
<name>A0ABD2NVA4_9CUCU</name>
<feature type="compositionally biased region" description="Polar residues" evidence="1">
    <location>
        <begin position="107"/>
        <end position="117"/>
    </location>
</feature>
<dbReference type="Proteomes" id="UP001516400">
    <property type="component" value="Unassembled WGS sequence"/>
</dbReference>
<feature type="compositionally biased region" description="Polar residues" evidence="1">
    <location>
        <begin position="1"/>
        <end position="14"/>
    </location>
</feature>
<protein>
    <submittedName>
        <fullName evidence="2">Uncharacterized protein</fullName>
    </submittedName>
</protein>
<keyword evidence="3" id="KW-1185">Reference proteome</keyword>
<comment type="caution">
    <text evidence="2">The sequence shown here is derived from an EMBL/GenBank/DDBJ whole genome shotgun (WGS) entry which is preliminary data.</text>
</comment>
<evidence type="ECO:0000313" key="3">
    <source>
        <dbReference type="Proteomes" id="UP001516400"/>
    </source>
</evidence>
<feature type="region of interest" description="Disordered" evidence="1">
    <location>
        <begin position="1"/>
        <end position="118"/>
    </location>
</feature>
<dbReference type="EMBL" id="JABFTP020000144">
    <property type="protein sequence ID" value="KAL3282658.1"/>
    <property type="molecule type" value="Genomic_DNA"/>
</dbReference>
<feature type="compositionally biased region" description="Low complexity" evidence="1">
    <location>
        <begin position="60"/>
        <end position="69"/>
    </location>
</feature>
<sequence>MAFSTDNFVELTTQESKDNNIPPAASLVSLEKAREKAKKVTGGSTEHCQLLGNSTRQDMSKSSNNDSNSRQPPNQKENDGDWLTVKTKTESKPRSNKCKKNNRWGRTGSSQNETVKATQKKIYLSGSRLAPDTKSYDLAAMIRVNIPKAKYHEAQMLSMEWPRRTFDFTSELCRPVTKKGLNISHSILGGLSWEFIRDPNIQVNDAFNAFHQNFDDSCLIACPERKVGNFSSYPKVDWYTKELRDIKNRLDLINKLHDRY</sequence>
<accession>A0ABD2NVA4</accession>
<reference evidence="2 3" key="1">
    <citation type="journal article" date="2021" name="BMC Biol.">
        <title>Horizontally acquired antibacterial genes associated with adaptive radiation of ladybird beetles.</title>
        <authorList>
            <person name="Li H.S."/>
            <person name="Tang X.F."/>
            <person name="Huang Y.H."/>
            <person name="Xu Z.Y."/>
            <person name="Chen M.L."/>
            <person name="Du X.Y."/>
            <person name="Qiu B.Y."/>
            <person name="Chen P.T."/>
            <person name="Zhang W."/>
            <person name="Slipinski A."/>
            <person name="Escalona H.E."/>
            <person name="Waterhouse R.M."/>
            <person name="Zwick A."/>
            <person name="Pang H."/>
        </authorList>
    </citation>
    <scope>NUCLEOTIDE SEQUENCE [LARGE SCALE GENOMIC DNA]</scope>
    <source>
        <strain evidence="2">SYSU2018</strain>
    </source>
</reference>
<organism evidence="2 3">
    <name type="scientific">Cryptolaemus montrouzieri</name>
    <dbReference type="NCBI Taxonomy" id="559131"/>
    <lineage>
        <taxon>Eukaryota</taxon>
        <taxon>Metazoa</taxon>
        <taxon>Ecdysozoa</taxon>
        <taxon>Arthropoda</taxon>
        <taxon>Hexapoda</taxon>
        <taxon>Insecta</taxon>
        <taxon>Pterygota</taxon>
        <taxon>Neoptera</taxon>
        <taxon>Endopterygota</taxon>
        <taxon>Coleoptera</taxon>
        <taxon>Polyphaga</taxon>
        <taxon>Cucujiformia</taxon>
        <taxon>Coccinelloidea</taxon>
        <taxon>Coccinellidae</taxon>
        <taxon>Scymninae</taxon>
        <taxon>Scymnini</taxon>
        <taxon>Cryptolaemus</taxon>
    </lineage>
</organism>
<proteinExistence type="predicted"/>
<feature type="compositionally biased region" description="Basic residues" evidence="1">
    <location>
        <begin position="94"/>
        <end position="103"/>
    </location>
</feature>